<protein>
    <submittedName>
        <fullName evidence="4">Uncharacterized protein LOC104707856</fullName>
    </submittedName>
</protein>
<reference evidence="4" key="2">
    <citation type="submission" date="2025-08" db="UniProtKB">
        <authorList>
            <consortium name="RefSeq"/>
        </authorList>
    </citation>
    <scope>IDENTIFICATION</scope>
    <source>
        <tissue evidence="4">Leaf</tissue>
    </source>
</reference>
<keyword evidence="1" id="KW-0812">Transmembrane</keyword>
<dbReference type="Proteomes" id="UP000694864">
    <property type="component" value="Chromosome 8"/>
</dbReference>
<accession>A0ABM0T8R8</accession>
<evidence type="ECO:0000256" key="2">
    <source>
        <dbReference type="SAM" id="SignalP"/>
    </source>
</evidence>
<reference evidence="3" key="1">
    <citation type="journal article" date="2014" name="Nat. Commun.">
        <title>The emerging biofuel crop Camelina sativa retains a highly undifferentiated hexaploid genome structure.</title>
        <authorList>
            <person name="Kagale S."/>
            <person name="Koh C."/>
            <person name="Nixon J."/>
            <person name="Bollina V."/>
            <person name="Clarke W.E."/>
            <person name="Tuteja R."/>
            <person name="Spillane C."/>
            <person name="Robinson S.J."/>
            <person name="Links M.G."/>
            <person name="Clarke C."/>
            <person name="Higgins E.E."/>
            <person name="Huebert T."/>
            <person name="Sharpe A.G."/>
            <person name="Parkin I.A."/>
        </authorList>
    </citation>
    <scope>NUCLEOTIDE SEQUENCE [LARGE SCALE GENOMIC DNA]</scope>
    <source>
        <strain evidence="3">cv. DH55</strain>
    </source>
</reference>
<evidence type="ECO:0000313" key="4">
    <source>
        <dbReference type="RefSeq" id="XP_010422595.1"/>
    </source>
</evidence>
<feature type="chain" id="PRO_5046142476" evidence="2">
    <location>
        <begin position="20"/>
        <end position="295"/>
    </location>
</feature>
<feature type="signal peptide" evidence="2">
    <location>
        <begin position="1"/>
        <end position="19"/>
    </location>
</feature>
<feature type="transmembrane region" description="Helical" evidence="1">
    <location>
        <begin position="258"/>
        <end position="283"/>
    </location>
</feature>
<evidence type="ECO:0000313" key="3">
    <source>
        <dbReference type="Proteomes" id="UP000694864"/>
    </source>
</evidence>
<organism evidence="3 4">
    <name type="scientific">Camelina sativa</name>
    <name type="common">False flax</name>
    <name type="synonym">Myagrum sativum</name>
    <dbReference type="NCBI Taxonomy" id="90675"/>
    <lineage>
        <taxon>Eukaryota</taxon>
        <taxon>Viridiplantae</taxon>
        <taxon>Streptophyta</taxon>
        <taxon>Embryophyta</taxon>
        <taxon>Tracheophyta</taxon>
        <taxon>Spermatophyta</taxon>
        <taxon>Magnoliopsida</taxon>
        <taxon>eudicotyledons</taxon>
        <taxon>Gunneridae</taxon>
        <taxon>Pentapetalae</taxon>
        <taxon>rosids</taxon>
        <taxon>malvids</taxon>
        <taxon>Brassicales</taxon>
        <taxon>Brassicaceae</taxon>
        <taxon>Camelineae</taxon>
        <taxon>Camelina</taxon>
    </lineage>
</organism>
<proteinExistence type="predicted"/>
<dbReference type="RefSeq" id="XP_010422595.1">
    <property type="nucleotide sequence ID" value="XM_010424293.2"/>
</dbReference>
<evidence type="ECO:0000256" key="1">
    <source>
        <dbReference type="SAM" id="Phobius"/>
    </source>
</evidence>
<keyword evidence="1" id="KW-0472">Membrane</keyword>
<dbReference type="GeneID" id="104707856"/>
<gene>
    <name evidence="4" type="primary">LOC104707856</name>
</gene>
<keyword evidence="2" id="KW-0732">Signal</keyword>
<name>A0ABM0T8R8_CAMSA</name>
<keyword evidence="1" id="KW-1133">Transmembrane helix</keyword>
<sequence length="295" mass="32739">MLQLQSLTLSSSLPVAALCEVILTSFQPLKVRSKTSQSPCHLVICLCHAPLKSTSSSLCSSDLDPLTKCVAWSQLDRSSVLTLEPYKISTRPRDPTFAPHDSRSSRNIGIMIFSPRRRGYQNVPTLLSLPSMCHELCHLQFTKVPKVALLCQSLESFGIMTIAPRSVVTESSSSMPFPNLIPQSLSSSMPFPNLIPQSLSLPLSRSSHRVSRLWKPSQRPNVILIRTIYHITAASANVASDHLELVYGLVLLCSSLQYLWFMIVDLSIFTFVASICYQALLWISLNPCNFATLFV</sequence>
<keyword evidence="3" id="KW-1185">Reference proteome</keyword>